<comment type="caution">
    <text evidence="3">The sequence shown here is derived from an EMBL/GenBank/DDBJ whole genome shotgun (WGS) entry which is preliminary data.</text>
</comment>
<feature type="transmembrane region" description="Helical" evidence="2">
    <location>
        <begin position="178"/>
        <end position="196"/>
    </location>
</feature>
<dbReference type="EMBL" id="JAVHNQ010000010">
    <property type="protein sequence ID" value="KAK6338099.1"/>
    <property type="molecule type" value="Genomic_DNA"/>
</dbReference>
<evidence type="ECO:0000313" key="3">
    <source>
        <dbReference type="EMBL" id="KAK6338099.1"/>
    </source>
</evidence>
<keyword evidence="2" id="KW-0812">Transmembrane</keyword>
<feature type="compositionally biased region" description="Polar residues" evidence="1">
    <location>
        <begin position="20"/>
        <end position="33"/>
    </location>
</feature>
<accession>A0AAV9UCM2</accession>
<organism evidence="3 4">
    <name type="scientific">Orbilia brochopaga</name>
    <dbReference type="NCBI Taxonomy" id="3140254"/>
    <lineage>
        <taxon>Eukaryota</taxon>
        <taxon>Fungi</taxon>
        <taxon>Dikarya</taxon>
        <taxon>Ascomycota</taxon>
        <taxon>Pezizomycotina</taxon>
        <taxon>Orbiliomycetes</taxon>
        <taxon>Orbiliales</taxon>
        <taxon>Orbiliaceae</taxon>
        <taxon>Orbilia</taxon>
    </lineage>
</organism>
<dbReference type="Proteomes" id="UP001375240">
    <property type="component" value="Unassembled WGS sequence"/>
</dbReference>
<feature type="compositionally biased region" description="Pro residues" evidence="1">
    <location>
        <begin position="1"/>
        <end position="10"/>
    </location>
</feature>
<protein>
    <submittedName>
        <fullName evidence="3">Uncharacterized protein</fullName>
    </submittedName>
</protein>
<evidence type="ECO:0000256" key="1">
    <source>
        <dbReference type="SAM" id="MobiDB-lite"/>
    </source>
</evidence>
<keyword evidence="2" id="KW-1133">Transmembrane helix</keyword>
<evidence type="ECO:0000256" key="2">
    <source>
        <dbReference type="SAM" id="Phobius"/>
    </source>
</evidence>
<feature type="transmembrane region" description="Helical" evidence="2">
    <location>
        <begin position="208"/>
        <end position="230"/>
    </location>
</feature>
<proteinExistence type="predicted"/>
<reference evidence="3 4" key="1">
    <citation type="submission" date="2019-10" db="EMBL/GenBank/DDBJ databases">
        <authorList>
            <person name="Palmer J.M."/>
        </authorList>
    </citation>
    <scope>NUCLEOTIDE SEQUENCE [LARGE SCALE GENOMIC DNA]</scope>
    <source>
        <strain evidence="3 4">TWF696</strain>
    </source>
</reference>
<feature type="transmembrane region" description="Helical" evidence="2">
    <location>
        <begin position="311"/>
        <end position="330"/>
    </location>
</feature>
<name>A0AAV9UCM2_9PEZI</name>
<keyword evidence="2" id="KW-0472">Membrane</keyword>
<feature type="transmembrane region" description="Helical" evidence="2">
    <location>
        <begin position="148"/>
        <end position="166"/>
    </location>
</feature>
<evidence type="ECO:0000313" key="4">
    <source>
        <dbReference type="Proteomes" id="UP001375240"/>
    </source>
</evidence>
<keyword evidence="4" id="KW-1185">Reference proteome</keyword>
<feature type="region of interest" description="Disordered" evidence="1">
    <location>
        <begin position="1"/>
        <end position="33"/>
    </location>
</feature>
<dbReference type="AlphaFoldDB" id="A0AAV9UCM2"/>
<sequence>MRTTHAPPPIEAGYDRLSDIPSTFSPTAESAATSEDILNSPLPATLSPTFIFPHPASSFSISTSSGAGFSEYSAPAELPDPTYPGNLRRTLEAVDTGPRGGSKVTQSTGAAELPELEAGMGEGTFAPTVTFLVAAPYMPTVPATRADLLLGAVYFATFLRLLAHITSATPNTTLSSEVVIFLTIICAIALLAWFASAGPAVTTGWVRWGVIVSLRFAALAAAAYCVRYTVCAIGNVLCSRAATGDIDSIVVTIPSGLKRRHMLDVVRRLQAHVKERMGFVHADMVKYVNGYMAGIEDEGVREGLRKVYEGLIALGGIDAGVLVDVLAGLWGGNRL</sequence>
<gene>
    <name evidence="3" type="ORF">TWF696_001570</name>
</gene>